<evidence type="ECO:0000256" key="5">
    <source>
        <dbReference type="ARBA" id="ARBA00022801"/>
    </source>
</evidence>
<dbReference type="Pfam" id="PF00580">
    <property type="entry name" value="UvrD-helicase"/>
    <property type="match status" value="1"/>
</dbReference>
<keyword evidence="3 15" id="KW-0547">Nucleotide-binding</keyword>
<keyword evidence="20" id="KW-1185">Reference proteome</keyword>
<dbReference type="InterPro" id="IPR000212">
    <property type="entry name" value="DNA_helicase_UvrD/REP"/>
</dbReference>
<evidence type="ECO:0000259" key="17">
    <source>
        <dbReference type="PROSITE" id="PS51198"/>
    </source>
</evidence>
<dbReference type="GO" id="GO:0008854">
    <property type="term" value="F:exodeoxyribonuclease V activity"/>
    <property type="evidence" value="ECO:0007669"/>
    <property type="project" value="UniProtKB-EC"/>
</dbReference>
<feature type="region of interest" description="DNA-binding and helicase activity, interacts with RecC" evidence="15">
    <location>
        <begin position="1"/>
        <end position="908"/>
    </location>
</feature>
<dbReference type="PANTHER" id="PTHR11070">
    <property type="entry name" value="UVRD / RECB / PCRA DNA HELICASE FAMILY MEMBER"/>
    <property type="match status" value="1"/>
</dbReference>
<keyword evidence="6 15" id="KW-0347">Helicase</keyword>
<evidence type="ECO:0000313" key="20">
    <source>
        <dbReference type="Proteomes" id="UP000463138"/>
    </source>
</evidence>
<comment type="subunit">
    <text evidence="15">Heterotrimer of RecB, RecC and RecD. All subunits contribute to DNA-binding. Interacts with RecA.</text>
</comment>
<evidence type="ECO:0000256" key="9">
    <source>
        <dbReference type="ARBA" id="ARBA00022842"/>
    </source>
</evidence>
<accession>A0A7V7GNY8</accession>
<dbReference type="RefSeq" id="WP_149334133.1">
    <property type="nucleotide sequence ID" value="NZ_QOVF01000008.1"/>
</dbReference>
<comment type="similarity">
    <text evidence="15">Belongs to the helicase family. UvrD subfamily.</text>
</comment>
<keyword evidence="4 15" id="KW-0227">DNA damage</keyword>
<feature type="binding site" evidence="15">
    <location>
        <position position="1112"/>
    </location>
    <ligand>
        <name>Mg(2+)</name>
        <dbReference type="ChEBI" id="CHEBI:18420"/>
    </ligand>
</feature>
<reference evidence="19 20" key="1">
    <citation type="submission" date="2018-07" db="EMBL/GenBank/DDBJ databases">
        <title>Pseudomonas laoshanensis sp. nov., isolated from soil.</title>
        <authorList>
            <person name="Sun J."/>
            <person name="Yu L."/>
            <person name="Wang M."/>
            <person name="Zhang C."/>
        </authorList>
    </citation>
    <scope>NUCLEOTIDE SEQUENCE [LARGE SCALE GENOMIC DNA]</scope>
    <source>
        <strain evidence="19 20">Y22</strain>
    </source>
</reference>
<dbReference type="PROSITE" id="PS51217">
    <property type="entry name" value="UVRD_HELICASE_CTER"/>
    <property type="match status" value="1"/>
</dbReference>
<evidence type="ECO:0000256" key="16">
    <source>
        <dbReference type="PROSITE-ProRule" id="PRU00560"/>
    </source>
</evidence>
<name>A0A7V7GNY8_9GAMM</name>
<comment type="catalytic activity">
    <reaction evidence="14 15">
        <text>ATP + H2O = ADP + phosphate + H(+)</text>
        <dbReference type="Rhea" id="RHEA:13065"/>
        <dbReference type="ChEBI" id="CHEBI:15377"/>
        <dbReference type="ChEBI" id="CHEBI:15378"/>
        <dbReference type="ChEBI" id="CHEBI:30616"/>
        <dbReference type="ChEBI" id="CHEBI:43474"/>
        <dbReference type="ChEBI" id="CHEBI:456216"/>
        <dbReference type="EC" id="5.6.2.4"/>
    </reaction>
</comment>
<evidence type="ECO:0000256" key="1">
    <source>
        <dbReference type="ARBA" id="ARBA00022722"/>
    </source>
</evidence>
<dbReference type="InterPro" id="IPR011604">
    <property type="entry name" value="PDDEXK-like_dom_sf"/>
</dbReference>
<dbReference type="SUPFAM" id="SSF52540">
    <property type="entry name" value="P-loop containing nucleoside triphosphate hydrolases"/>
    <property type="match status" value="1"/>
</dbReference>
<evidence type="ECO:0000256" key="8">
    <source>
        <dbReference type="ARBA" id="ARBA00022840"/>
    </source>
</evidence>
<keyword evidence="12 15" id="KW-0413">Isomerase</keyword>
<dbReference type="Gene3D" id="1.10.486.10">
    <property type="entry name" value="PCRA, domain 4"/>
    <property type="match status" value="1"/>
</dbReference>
<evidence type="ECO:0000256" key="12">
    <source>
        <dbReference type="ARBA" id="ARBA00023235"/>
    </source>
</evidence>
<dbReference type="CDD" id="cd22352">
    <property type="entry name" value="RecB_C-like"/>
    <property type="match status" value="1"/>
</dbReference>
<dbReference type="GO" id="GO:0009338">
    <property type="term" value="C:exodeoxyribonuclease V complex"/>
    <property type="evidence" value="ECO:0007669"/>
    <property type="project" value="TreeGrafter"/>
</dbReference>
<keyword evidence="9 15" id="KW-0460">Magnesium</keyword>
<feature type="binding site" evidence="16">
    <location>
        <begin position="31"/>
        <end position="38"/>
    </location>
    <ligand>
        <name>ATP</name>
        <dbReference type="ChEBI" id="CHEBI:30616"/>
    </ligand>
</feature>
<dbReference type="InterPro" id="IPR004586">
    <property type="entry name" value="RecB"/>
</dbReference>
<dbReference type="AlphaFoldDB" id="A0A7V7GNY8"/>
<dbReference type="Gene3D" id="1.10.3170.10">
    <property type="entry name" value="Recbcd, chain B, domain 2"/>
    <property type="match status" value="1"/>
</dbReference>
<dbReference type="NCBIfam" id="TIGR00609">
    <property type="entry name" value="recB"/>
    <property type="match status" value="1"/>
</dbReference>
<comment type="miscellaneous">
    <text evidence="15">In the RecBCD complex, RecB has a slow 3'-5' helicase, an exonuclease activity and loads RecA onto ssDNA, RecD has a fast 5'-3' helicase activity, while RecC stimulates the ATPase and processivity of the RecB helicase and contributes to recognition of the Chi site.</text>
</comment>
<keyword evidence="5 15" id="KW-0378">Hydrolase</keyword>
<organism evidence="19 20">
    <name type="scientific">Halopseudomonas laoshanensis</name>
    <dbReference type="NCBI Taxonomy" id="2268758"/>
    <lineage>
        <taxon>Bacteria</taxon>
        <taxon>Pseudomonadati</taxon>
        <taxon>Pseudomonadota</taxon>
        <taxon>Gammaproteobacteria</taxon>
        <taxon>Pseudomonadales</taxon>
        <taxon>Pseudomonadaceae</taxon>
        <taxon>Halopseudomonas</taxon>
    </lineage>
</organism>
<evidence type="ECO:0000256" key="4">
    <source>
        <dbReference type="ARBA" id="ARBA00022763"/>
    </source>
</evidence>
<evidence type="ECO:0000256" key="15">
    <source>
        <dbReference type="HAMAP-Rule" id="MF_01485"/>
    </source>
</evidence>
<evidence type="ECO:0000256" key="2">
    <source>
        <dbReference type="ARBA" id="ARBA00022723"/>
    </source>
</evidence>
<dbReference type="PROSITE" id="PS51198">
    <property type="entry name" value="UVRD_HELICASE_ATP_BIND"/>
    <property type="match status" value="1"/>
</dbReference>
<feature type="domain" description="UvrD-like helicase ATP-binding" evidence="17">
    <location>
        <begin position="10"/>
        <end position="471"/>
    </location>
</feature>
<dbReference type="Pfam" id="PF12705">
    <property type="entry name" value="PDDEXK_1"/>
    <property type="match status" value="1"/>
</dbReference>
<keyword evidence="10 15" id="KW-0238">DNA-binding</keyword>
<feature type="domain" description="UvrD-like helicase C-terminal" evidence="18">
    <location>
        <begin position="472"/>
        <end position="778"/>
    </location>
</feature>
<dbReference type="GO" id="GO:0000724">
    <property type="term" value="P:double-strand break repair via homologous recombination"/>
    <property type="evidence" value="ECO:0007669"/>
    <property type="project" value="UniProtKB-UniRule"/>
</dbReference>
<evidence type="ECO:0000256" key="3">
    <source>
        <dbReference type="ARBA" id="ARBA00022741"/>
    </source>
</evidence>
<keyword evidence="2 15" id="KW-0479">Metal-binding</keyword>
<keyword evidence="8 15" id="KW-0067">ATP-binding</keyword>
<dbReference type="Gene3D" id="3.90.320.10">
    <property type="match status" value="1"/>
</dbReference>
<keyword evidence="1 15" id="KW-0540">Nuclease</keyword>
<sequence>MNHHRNPDESLAHSLPLALRCPLRGSRLIEASAGTGKTFTISALYLRLVLGHGGDAAFARELLPPEILVVTFTEAATQELRDRIRARLVDAARALRGEDEKPDPIIAALREDIDPDLWSASARKLEIAAQWMDQAAVSTIHSWCQRMLREHAFDSGSLFVQTLETDQRELLAEVARDYWRLHCYHLQGAALGWVDHIWQQPDLLLGKARILLDQAPADAHEQNLQQLIDAGLQQAEEQMAALKAPWLDWVDELALLLEQAREAKAYNGQKMNSRNLGNWLDRLRSWAGDPQQRLLDIGAGFSRLTPEGLAEVWKNGIPPDHPALDAMRDLKADLQRIKGPEQAALRHAAAWIAQRFEAEKRRRAQMGFDDMLTRLDAALQGPNGDRLAEVIRTQFPVALIDEFQDTDPLQYRIFDRIYRVEANDQDTALLLIGDPKQAIYAFRGADIFTYLRARAATLGRHESLDTNFRSSAAMVTSVNHVFEQAEQQFDRGAFLFRRGEHNPLPFLSVTAQGRDAVWSVRGQPAPALTAWYLPSDEPVSGDDYRWQMAERCATAMVELLQAGQQGEAGFAEPDKPLEPVRPADMAVLVRTGREAQAIRQALAERGVRSVYLSDKDSVLTTLEAQDLLRWLRACAEPGNDRLLRAALAAPTLNLSWAELEQLNEDERLWERRVDEFRDYRRLWQRQGVLPMLHRLLHQFQLPARLLAQRDGERRLTNLLHLAELLQSAARELDGEQALIRHLGELIRQAGSGSAEEQVLRLESDAELVKVVTIHKSKGLEYPLVFLPFISHSRPVKKGEPVRVYDGQRSQLHLDPNDEVLAQADRERLGEDLRLLYVALTRARHACWLGLVDLKSGNSKQSVLHHSAIAWLLAGGQPLASSPALLSWLEAWSHVDGCIAVQPAPEPLEQVYQPQQDAVLSLRERVPSHARFESWWIGSYSALTVSSEAPLAAETALAEKITDDDRKARFIALRPGETPTIHRFPRGPQPGTFIHGLLELAGNEGFASLSEPQQCLSWLVPRCQRRGWGEWSQCLSDWLVQLLTRPGLVPGSSLALADLQPGQYQSELEFLFSASRVDVQQIDQLVCAATLDQQPRPALQRDQLNGLFKGFIDLVFEHDGRYYVVDYKSNWLGQGSTDYTEAGMQRMILEHRYDLQYVLYLLALHRQLRARLPDYDYDQHIGGALYWFVRGVEADNGGLWLDRPPRTLIEALDRLFAGEPQETSHAG</sequence>
<evidence type="ECO:0000256" key="10">
    <source>
        <dbReference type="ARBA" id="ARBA00023125"/>
    </source>
</evidence>
<feature type="binding site" evidence="15">
    <location>
        <position position="994"/>
    </location>
    <ligand>
        <name>Mg(2+)</name>
        <dbReference type="ChEBI" id="CHEBI:18420"/>
    </ligand>
</feature>
<evidence type="ECO:0000256" key="13">
    <source>
        <dbReference type="ARBA" id="ARBA00034617"/>
    </source>
</evidence>
<keyword evidence="7 15" id="KW-0269">Exonuclease</keyword>
<dbReference type="Gene3D" id="3.40.50.300">
    <property type="entry name" value="P-loop containing nucleotide triphosphate hydrolases"/>
    <property type="match status" value="2"/>
</dbReference>
<comment type="catalytic activity">
    <reaction evidence="15">
        <text>Exonucleolytic cleavage (in the presence of ATP) in either 5'- to 3'- or 3'- to 5'-direction to yield 5'-phosphooligonucleotides.</text>
        <dbReference type="EC" id="3.1.11.5"/>
    </reaction>
</comment>
<comment type="domain">
    <text evidence="15">The C-terminal domain has nuclease activity and interacts with RecD. It interacts with RecA, facilitating its loading onto ssDNA.</text>
</comment>
<comment type="function">
    <text evidence="15">A helicase/nuclease that prepares dsDNA breaks (DSB) for recombinational DNA repair. Binds to DSBs and unwinds DNA via a highly rapid and processive ATP-dependent bidirectional helicase activity. Unwinds dsDNA until it encounters a Chi (crossover hotspot instigator) sequence from the 3' direction. Cuts ssDNA a few nucleotides 3' to the Chi site. The properties and activities of the enzyme are changed at Chi. The Chi-altered holoenzyme produces a long 3'-ssDNA overhang and facilitates RecA-binding to the ssDNA for homologous DNA recombination and repair. Holoenzyme degrades any linearized DNA that is unable to undergo homologous recombination. In the holoenzyme this subunit contributes ATPase, 3'-5' helicase, exonuclease activity and loads RecA onto ssDNA.</text>
</comment>
<evidence type="ECO:0000256" key="14">
    <source>
        <dbReference type="ARBA" id="ARBA00048988"/>
    </source>
</evidence>
<feature type="active site" description="For nuclease activity" evidence="15">
    <location>
        <position position="1125"/>
    </location>
</feature>
<dbReference type="GO" id="GO:0005829">
    <property type="term" value="C:cytosol"/>
    <property type="evidence" value="ECO:0007669"/>
    <property type="project" value="TreeGrafter"/>
</dbReference>
<dbReference type="GO" id="GO:0003677">
    <property type="term" value="F:DNA binding"/>
    <property type="evidence" value="ECO:0007669"/>
    <property type="project" value="UniProtKB-UniRule"/>
</dbReference>
<dbReference type="EC" id="3.1.11.5" evidence="15"/>
<keyword evidence="11 15" id="KW-0234">DNA repair</keyword>
<evidence type="ECO:0000259" key="18">
    <source>
        <dbReference type="PROSITE" id="PS51217"/>
    </source>
</evidence>
<dbReference type="SUPFAM" id="SSF52980">
    <property type="entry name" value="Restriction endonuclease-like"/>
    <property type="match status" value="1"/>
</dbReference>
<dbReference type="Pfam" id="PF13361">
    <property type="entry name" value="UvrD_C"/>
    <property type="match status" value="1"/>
</dbReference>
<dbReference type="InterPro" id="IPR038726">
    <property type="entry name" value="PDDEXK_AddAB-type"/>
</dbReference>
<evidence type="ECO:0000313" key="19">
    <source>
        <dbReference type="EMBL" id="KAA0691364.1"/>
    </source>
</evidence>
<comment type="domain">
    <text evidence="15">The N-terminal DNA-binding domain is a ssDNA-dependent ATPase and has ATP-dependent 3'-5' helicase function. This domain interacts with RecC.</text>
</comment>
<dbReference type="OrthoDB" id="9810135at2"/>
<comment type="caution">
    <text evidence="19">The sequence shown here is derived from an EMBL/GenBank/DDBJ whole genome shotgun (WGS) entry which is preliminary data.</text>
</comment>
<dbReference type="GO" id="GO:0000287">
    <property type="term" value="F:magnesium ion binding"/>
    <property type="evidence" value="ECO:0007669"/>
    <property type="project" value="UniProtKB-UniRule"/>
</dbReference>
<dbReference type="EMBL" id="QOVF01000008">
    <property type="protein sequence ID" value="KAA0691364.1"/>
    <property type="molecule type" value="Genomic_DNA"/>
</dbReference>
<protein>
    <recommendedName>
        <fullName evidence="15">RecBCD enzyme subunit RecB</fullName>
        <ecNumber evidence="15">3.1.11.5</ecNumber>
        <ecNumber evidence="15">5.6.2.4</ecNumber>
    </recommendedName>
    <alternativeName>
        <fullName evidence="15">DNA 3'-5' helicase subunit RecB</fullName>
    </alternativeName>
    <alternativeName>
        <fullName evidence="15">Exonuclease V subunit RecB</fullName>
        <shortName evidence="15">ExoV subunit RecB</shortName>
    </alternativeName>
    <alternativeName>
        <fullName evidence="15">Helicase/nuclease RecBCD subunit RecB</fullName>
    </alternativeName>
</protein>
<dbReference type="EC" id="5.6.2.4" evidence="15"/>
<comment type="cofactor">
    <cofactor evidence="15">
        <name>Mg(2+)</name>
        <dbReference type="ChEBI" id="CHEBI:18420"/>
    </cofactor>
    <text evidence="15">Binds 1 Mg(2+) ion per subunit.</text>
</comment>
<dbReference type="HAMAP" id="MF_01485">
    <property type="entry name" value="RecB"/>
    <property type="match status" value="1"/>
</dbReference>
<feature type="region of interest" description="Nuclease activity, interacts with RecD and RecA" evidence="15">
    <location>
        <begin position="933"/>
        <end position="1226"/>
    </location>
</feature>
<dbReference type="PANTHER" id="PTHR11070:SF23">
    <property type="entry name" value="RECBCD ENZYME SUBUNIT RECB"/>
    <property type="match status" value="1"/>
</dbReference>
<dbReference type="InterPro" id="IPR014017">
    <property type="entry name" value="DNA_helicase_UvrD-like_C"/>
</dbReference>
<dbReference type="Proteomes" id="UP000463138">
    <property type="component" value="Unassembled WGS sequence"/>
</dbReference>
<dbReference type="InterPro" id="IPR011335">
    <property type="entry name" value="Restrct_endonuc-II-like"/>
</dbReference>
<dbReference type="InterPro" id="IPR027417">
    <property type="entry name" value="P-loop_NTPase"/>
</dbReference>
<proteinExistence type="inferred from homology"/>
<evidence type="ECO:0000256" key="6">
    <source>
        <dbReference type="ARBA" id="ARBA00022806"/>
    </source>
</evidence>
<dbReference type="GO" id="GO:0005524">
    <property type="term" value="F:ATP binding"/>
    <property type="evidence" value="ECO:0007669"/>
    <property type="project" value="UniProtKB-UniRule"/>
</dbReference>
<dbReference type="GO" id="GO:0043138">
    <property type="term" value="F:3'-5' DNA helicase activity"/>
    <property type="evidence" value="ECO:0007669"/>
    <property type="project" value="UniProtKB-UniRule"/>
</dbReference>
<evidence type="ECO:0000256" key="7">
    <source>
        <dbReference type="ARBA" id="ARBA00022839"/>
    </source>
</evidence>
<dbReference type="InterPro" id="IPR014016">
    <property type="entry name" value="UvrD-like_ATP-bd"/>
</dbReference>
<feature type="binding site" evidence="15">
    <location>
        <position position="1125"/>
    </location>
    <ligand>
        <name>Mg(2+)</name>
        <dbReference type="ChEBI" id="CHEBI:18420"/>
    </ligand>
</feature>
<comment type="catalytic activity">
    <reaction evidence="13 15">
        <text>Couples ATP hydrolysis with the unwinding of duplex DNA by translocating in the 3'-5' direction.</text>
        <dbReference type="EC" id="5.6.2.4"/>
    </reaction>
</comment>
<gene>
    <name evidence="15 19" type="primary">recB</name>
    <name evidence="19" type="ORF">DT594_17020</name>
</gene>
<evidence type="ECO:0000256" key="11">
    <source>
        <dbReference type="ARBA" id="ARBA00023204"/>
    </source>
</evidence>